<sequence length="83" mass="9521">MENFLVTLAQSQGLWAALFIFLFLHQIKENKQARVEAAEREDKLINFITNMSANFESLAAQYKNLAKDVDYIKTKVAENPLSK</sequence>
<dbReference type="STRING" id="1120976.SAMN03080606_02884"/>
<keyword evidence="3" id="KW-1185">Reference proteome</keyword>
<keyword evidence="1" id="KW-1133">Transmembrane helix</keyword>
<reference evidence="2 3" key="1">
    <citation type="submission" date="2016-10" db="EMBL/GenBank/DDBJ databases">
        <authorList>
            <person name="de Groot N.N."/>
        </authorList>
    </citation>
    <scope>NUCLEOTIDE SEQUENCE [LARGE SCALE GENOMIC DNA]</scope>
    <source>
        <strain evidence="2 3">DSM 18978</strain>
    </source>
</reference>
<organism evidence="2 3">
    <name type="scientific">Alkaliphilus peptidifermentans DSM 18978</name>
    <dbReference type="NCBI Taxonomy" id="1120976"/>
    <lineage>
        <taxon>Bacteria</taxon>
        <taxon>Bacillati</taxon>
        <taxon>Bacillota</taxon>
        <taxon>Clostridia</taxon>
        <taxon>Peptostreptococcales</taxon>
        <taxon>Natronincolaceae</taxon>
        <taxon>Alkaliphilus</taxon>
    </lineage>
</organism>
<dbReference type="InterPro" id="IPR024405">
    <property type="entry name" value="Phage_BhlA/UviB"/>
</dbReference>
<dbReference type="Proteomes" id="UP000198636">
    <property type="component" value="Unassembled WGS sequence"/>
</dbReference>
<protein>
    <submittedName>
        <fullName evidence="2">BhlA holin family protein</fullName>
    </submittedName>
</protein>
<evidence type="ECO:0000313" key="3">
    <source>
        <dbReference type="Proteomes" id="UP000198636"/>
    </source>
</evidence>
<gene>
    <name evidence="2" type="ORF">SAMN03080606_02884</name>
</gene>
<evidence type="ECO:0000256" key="1">
    <source>
        <dbReference type="SAM" id="Phobius"/>
    </source>
</evidence>
<name>A0A1G5JLB1_9FIRM</name>
<dbReference type="RefSeq" id="WP_176759040.1">
    <property type="nucleotide sequence ID" value="NZ_FMUS01000020.1"/>
</dbReference>
<accession>A0A1G5JLB1</accession>
<dbReference type="EMBL" id="FMUS01000020">
    <property type="protein sequence ID" value="SCY88680.1"/>
    <property type="molecule type" value="Genomic_DNA"/>
</dbReference>
<keyword evidence="1" id="KW-0472">Membrane</keyword>
<evidence type="ECO:0000313" key="2">
    <source>
        <dbReference type="EMBL" id="SCY88680.1"/>
    </source>
</evidence>
<feature type="transmembrane region" description="Helical" evidence="1">
    <location>
        <begin position="6"/>
        <end position="24"/>
    </location>
</feature>
<dbReference type="Pfam" id="PF10960">
    <property type="entry name" value="Holin_BhlA"/>
    <property type="match status" value="1"/>
</dbReference>
<proteinExistence type="predicted"/>
<keyword evidence="1" id="KW-0812">Transmembrane</keyword>
<dbReference type="AlphaFoldDB" id="A0A1G5JLB1"/>